<dbReference type="PANTHER" id="PTHR31268">
    <property type="match status" value="1"/>
</dbReference>
<protein>
    <recommendedName>
        <fullName evidence="4">Raffinose synthase</fullName>
    </recommendedName>
</protein>
<dbReference type="OrthoDB" id="9758822at2"/>
<dbReference type="Proteomes" id="UP000558113">
    <property type="component" value="Unassembled WGS sequence"/>
</dbReference>
<dbReference type="SUPFAM" id="SSF51445">
    <property type="entry name" value="(Trans)glycosidases"/>
    <property type="match status" value="1"/>
</dbReference>
<keyword evidence="3" id="KW-1185">Reference proteome</keyword>
<evidence type="ECO:0000313" key="2">
    <source>
        <dbReference type="EMBL" id="NBC67633.1"/>
    </source>
</evidence>
<reference evidence="2 3" key="1">
    <citation type="submission" date="2020-01" db="EMBL/GenBank/DDBJ databases">
        <title>Paenibacillus soybeanensis sp. nov. isolated from the nodules of soybean (Glycine max(L.) Merr).</title>
        <authorList>
            <person name="Wang H."/>
        </authorList>
    </citation>
    <scope>NUCLEOTIDE SEQUENCE [LARGE SCALE GENOMIC DNA]</scope>
    <source>
        <strain evidence="2 3">DSM 23054</strain>
    </source>
</reference>
<organism evidence="2 3">
    <name type="scientific">Paenibacillus sacheonensis</name>
    <dbReference type="NCBI Taxonomy" id="742054"/>
    <lineage>
        <taxon>Bacteria</taxon>
        <taxon>Bacillati</taxon>
        <taxon>Bacillota</taxon>
        <taxon>Bacilli</taxon>
        <taxon>Bacillales</taxon>
        <taxon>Paenibacillaceae</taxon>
        <taxon>Paenibacillus</taxon>
    </lineage>
</organism>
<dbReference type="InterPro" id="IPR017853">
    <property type="entry name" value="GH"/>
</dbReference>
<dbReference type="EMBL" id="JAAAMU010000001">
    <property type="protein sequence ID" value="NBC67633.1"/>
    <property type="molecule type" value="Genomic_DNA"/>
</dbReference>
<comment type="caution">
    <text evidence="2">The sequence shown here is derived from an EMBL/GenBank/DDBJ whole genome shotgun (WGS) entry which is preliminary data.</text>
</comment>
<dbReference type="RefSeq" id="WP_161693614.1">
    <property type="nucleotide sequence ID" value="NZ_JAAAMU010000001.1"/>
</dbReference>
<evidence type="ECO:0000256" key="1">
    <source>
        <dbReference type="ARBA" id="ARBA00023277"/>
    </source>
</evidence>
<name>A0A7X4YJV3_9BACL</name>
<dbReference type="InterPro" id="IPR013785">
    <property type="entry name" value="Aldolase_TIM"/>
</dbReference>
<keyword evidence="1" id="KW-0119">Carbohydrate metabolism</keyword>
<evidence type="ECO:0008006" key="4">
    <source>
        <dbReference type="Google" id="ProtNLM"/>
    </source>
</evidence>
<evidence type="ECO:0000313" key="3">
    <source>
        <dbReference type="Proteomes" id="UP000558113"/>
    </source>
</evidence>
<proteinExistence type="predicted"/>
<dbReference type="PANTHER" id="PTHR31268:SF32">
    <property type="entry name" value="GALACTINOL--SUCROSE GALACTOSYLTRANSFERASE 2-RELATED"/>
    <property type="match status" value="1"/>
</dbReference>
<dbReference type="Gene3D" id="3.20.20.70">
    <property type="entry name" value="Aldolase class I"/>
    <property type="match status" value="1"/>
</dbReference>
<dbReference type="AlphaFoldDB" id="A0A7X4YJV3"/>
<dbReference type="Pfam" id="PF05691">
    <property type="entry name" value="Raffinose_syn"/>
    <property type="match status" value="2"/>
</dbReference>
<sequence length="710" mass="77276">MFEFNEKGAFRVTPEPARAAFGPFDIAVKLDGQDRPEALMPRGTEQENGQGAVVYRFANEADTVRAQLRVSVADNGAVLASVSAETMNDNDFGSQRAFAAEHAIVVTIRPLEAIDGLMANYQHKDWWTRPHFDTDPARLPARTQSIVWQTAGGYYHLLPVVGAAWRTDAAGADGGFALRLSAYESGHRRCDTLAFALAAGDDPYRLVQSNLDAALKALDYPTLSREGKTYPEPLDRLGWCSWDAFYHQVDEAGLLAKAEELQGLGLPVGWVMIDDGWSDTKDGKLMAFEADPVKFPGGLKRTVSALKSRFGIRHVGVWHTIVGYWGGIHEESGIAKTSRESLYQVPRGNLVPYPDAGRGFGFWHAWHGFLRRQGIDFVKVDGQSSVLNYMKERRSVGEATAAAHEALEASVALHFNDTIINCMGMASENVWHRPKSAISRNSDDFVPQEKRGFPEHALQNGYNSYYHGAFYWGDWDMYWSNNHDDKQNAVLRSVSGGPIYISDAPGNTNPANVWPLIYAGGTIIRCEGTANPTPDCLLADPAVQPVPLKLWNTAGGAGVVAAFHIHPDAAPVDGFIGPGDVPGLAGEEFAVYEHFTQSCSFMKAGQREAIRLEENGYALFAVVPVAGSVTPIGLADKYISPASIAACAADGDRTIVTLREGGRFAFAAKAHPERASVNGEPAAIKQISDYVYEIDGGSPDRSVRIEIVTA</sequence>
<dbReference type="InterPro" id="IPR008811">
    <property type="entry name" value="Glycosyl_hydrolases_36"/>
</dbReference>
<accession>A0A7X4YJV3</accession>
<gene>
    <name evidence="2" type="ORF">GT003_01315</name>
</gene>